<sequence length="315" mass="35826">MDDQSIYLPPGFRFHPTDEEIITHYLMKKIADQNFTSVAISQANFNDCEPWDLPRKAKMGDKEWYFFCQKDRKYPTGMRTNRATKAGYWKTTGKDKEIFKGKGVLGKKKTLVFYMGRAPKGQRTSWVMHEYRLQGKQQVPYSLSKSPKEEWVVCKAYQNTKDTKISPGQEFSSKKNLIVDDMLAKNPNMPPLLNSPCFNSSNQGVEGQQELENELSKSVFSSQSNHLGPWFLHQEEGRLKAPLISNQGCFALSVPGRVERSSNSVASFSYETGLSIERNGEASSAISKHQICNLLYSSDVQAVLDFDNILNYEIL</sequence>
<gene>
    <name evidence="6" type="ORF">M5K25_013669</name>
</gene>
<proteinExistence type="predicted"/>
<name>A0ABD0UUC0_DENTH</name>
<dbReference type="PROSITE" id="PS51005">
    <property type="entry name" value="NAC"/>
    <property type="match status" value="1"/>
</dbReference>
<organism evidence="6 7">
    <name type="scientific">Dendrobium thyrsiflorum</name>
    <name type="common">Pinecone-like raceme dendrobium</name>
    <name type="synonym">Orchid</name>
    <dbReference type="NCBI Taxonomy" id="117978"/>
    <lineage>
        <taxon>Eukaryota</taxon>
        <taxon>Viridiplantae</taxon>
        <taxon>Streptophyta</taxon>
        <taxon>Embryophyta</taxon>
        <taxon>Tracheophyta</taxon>
        <taxon>Spermatophyta</taxon>
        <taxon>Magnoliopsida</taxon>
        <taxon>Liliopsida</taxon>
        <taxon>Asparagales</taxon>
        <taxon>Orchidaceae</taxon>
        <taxon>Epidendroideae</taxon>
        <taxon>Malaxideae</taxon>
        <taxon>Dendrobiinae</taxon>
        <taxon>Dendrobium</taxon>
    </lineage>
</organism>
<dbReference type="EMBL" id="JANQDX010000011">
    <property type="protein sequence ID" value="KAL0916178.1"/>
    <property type="molecule type" value="Genomic_DNA"/>
</dbReference>
<dbReference type="Pfam" id="PF02365">
    <property type="entry name" value="NAM"/>
    <property type="match status" value="1"/>
</dbReference>
<dbReference type="AlphaFoldDB" id="A0ABD0UUC0"/>
<keyword evidence="3" id="KW-0804">Transcription</keyword>
<evidence type="ECO:0000313" key="6">
    <source>
        <dbReference type="EMBL" id="KAL0916178.1"/>
    </source>
</evidence>
<evidence type="ECO:0000256" key="1">
    <source>
        <dbReference type="ARBA" id="ARBA00023015"/>
    </source>
</evidence>
<keyword evidence="4" id="KW-0539">Nucleus</keyword>
<dbReference type="GO" id="GO:0005634">
    <property type="term" value="C:nucleus"/>
    <property type="evidence" value="ECO:0007669"/>
    <property type="project" value="UniProtKB-ARBA"/>
</dbReference>
<dbReference type="PANTHER" id="PTHR31744">
    <property type="entry name" value="PROTEIN CUP-SHAPED COTYLEDON 2-RELATED"/>
    <property type="match status" value="1"/>
</dbReference>
<evidence type="ECO:0000256" key="2">
    <source>
        <dbReference type="ARBA" id="ARBA00023125"/>
    </source>
</evidence>
<accession>A0ABD0UUC0</accession>
<keyword evidence="2" id="KW-0238">DNA-binding</keyword>
<reference evidence="6 7" key="1">
    <citation type="journal article" date="2024" name="Plant Biotechnol. J.">
        <title>Dendrobium thyrsiflorum genome and its molecular insights into genes involved in important horticultural traits.</title>
        <authorList>
            <person name="Chen B."/>
            <person name="Wang J.Y."/>
            <person name="Zheng P.J."/>
            <person name="Li K.L."/>
            <person name="Liang Y.M."/>
            <person name="Chen X.F."/>
            <person name="Zhang C."/>
            <person name="Zhao X."/>
            <person name="He X."/>
            <person name="Zhang G.Q."/>
            <person name="Liu Z.J."/>
            <person name="Xu Q."/>
        </authorList>
    </citation>
    <scope>NUCLEOTIDE SEQUENCE [LARGE SCALE GENOMIC DNA]</scope>
    <source>
        <strain evidence="6">GZMU011</strain>
    </source>
</reference>
<evidence type="ECO:0000256" key="4">
    <source>
        <dbReference type="ARBA" id="ARBA00023242"/>
    </source>
</evidence>
<feature type="domain" description="NAC" evidence="5">
    <location>
        <begin position="8"/>
        <end position="159"/>
    </location>
</feature>
<protein>
    <recommendedName>
        <fullName evidence="5">NAC domain-containing protein</fullName>
    </recommendedName>
</protein>
<dbReference type="FunFam" id="2.170.150.80:FF:000006">
    <property type="entry name" value="NAC domain-containing protein 100-like"/>
    <property type="match status" value="1"/>
</dbReference>
<dbReference type="GO" id="GO:0003677">
    <property type="term" value="F:DNA binding"/>
    <property type="evidence" value="ECO:0007669"/>
    <property type="project" value="UniProtKB-KW"/>
</dbReference>
<dbReference type="InterPro" id="IPR036093">
    <property type="entry name" value="NAC_dom_sf"/>
</dbReference>
<dbReference type="PANTHER" id="PTHR31744:SF92">
    <property type="entry name" value="NAC DOMAIN-CONTAINING PROTEIN 87"/>
    <property type="match status" value="1"/>
</dbReference>
<dbReference type="SUPFAM" id="SSF101941">
    <property type="entry name" value="NAC domain"/>
    <property type="match status" value="1"/>
</dbReference>
<evidence type="ECO:0000313" key="7">
    <source>
        <dbReference type="Proteomes" id="UP001552299"/>
    </source>
</evidence>
<keyword evidence="1" id="KW-0805">Transcription regulation</keyword>
<comment type="caution">
    <text evidence="6">The sequence shown here is derived from an EMBL/GenBank/DDBJ whole genome shotgun (WGS) entry which is preliminary data.</text>
</comment>
<keyword evidence="7" id="KW-1185">Reference proteome</keyword>
<evidence type="ECO:0000259" key="5">
    <source>
        <dbReference type="PROSITE" id="PS51005"/>
    </source>
</evidence>
<dbReference type="Gene3D" id="2.170.150.80">
    <property type="entry name" value="NAC domain"/>
    <property type="match status" value="1"/>
</dbReference>
<evidence type="ECO:0000256" key="3">
    <source>
        <dbReference type="ARBA" id="ARBA00023163"/>
    </source>
</evidence>
<dbReference type="Proteomes" id="UP001552299">
    <property type="component" value="Unassembled WGS sequence"/>
</dbReference>
<dbReference type="InterPro" id="IPR003441">
    <property type="entry name" value="NAC-dom"/>
</dbReference>